<evidence type="ECO:0000313" key="9">
    <source>
        <dbReference type="EMBL" id="VEP16394.1"/>
    </source>
</evidence>
<reference evidence="9 10" key="1">
    <citation type="submission" date="2019-01" db="EMBL/GenBank/DDBJ databases">
        <authorList>
            <person name="Brito A."/>
        </authorList>
    </citation>
    <scope>NUCLEOTIDE SEQUENCE [LARGE SCALE GENOMIC DNA]</scope>
    <source>
        <strain evidence="9">1</strain>
    </source>
</reference>
<evidence type="ECO:0000256" key="5">
    <source>
        <dbReference type="ARBA" id="ARBA00022723"/>
    </source>
</evidence>
<dbReference type="SUPFAM" id="SSF64182">
    <property type="entry name" value="DHH phosphoesterases"/>
    <property type="match status" value="1"/>
</dbReference>
<dbReference type="PANTHER" id="PTHR47788:SF1">
    <property type="entry name" value="A-ADDING TRNA NUCLEOTIDYLTRANSFERASE"/>
    <property type="match status" value="1"/>
</dbReference>
<gene>
    <name evidence="9" type="ORF">H1P_4420001</name>
</gene>
<keyword evidence="3" id="KW-0819">tRNA processing</keyword>
<dbReference type="GO" id="GO:0046872">
    <property type="term" value="F:metal ion binding"/>
    <property type="evidence" value="ECO:0007669"/>
    <property type="project" value="UniProtKB-KW"/>
</dbReference>
<name>A0A563VY64_9CYAN</name>
<dbReference type="PANTHER" id="PTHR47788">
    <property type="entry name" value="POLYA POLYMERASE"/>
    <property type="match status" value="1"/>
</dbReference>
<keyword evidence="6" id="KW-0547">Nucleotide-binding</keyword>
<keyword evidence="4" id="KW-0548">Nucleotidyltransferase</keyword>
<dbReference type="EMBL" id="CAACVJ010000382">
    <property type="protein sequence ID" value="VEP16394.1"/>
    <property type="molecule type" value="Genomic_DNA"/>
</dbReference>
<keyword evidence="4" id="KW-0808">Transferase</keyword>
<evidence type="ECO:0000256" key="6">
    <source>
        <dbReference type="ARBA" id="ARBA00022741"/>
    </source>
</evidence>
<evidence type="ECO:0000256" key="3">
    <source>
        <dbReference type="ARBA" id="ARBA00022694"/>
    </source>
</evidence>
<dbReference type="InterPro" id="IPR038763">
    <property type="entry name" value="DHH_sf"/>
</dbReference>
<evidence type="ECO:0000256" key="8">
    <source>
        <dbReference type="ARBA" id="ARBA00022884"/>
    </source>
</evidence>
<dbReference type="GO" id="GO:0016779">
    <property type="term" value="F:nucleotidyltransferase activity"/>
    <property type="evidence" value="ECO:0007669"/>
    <property type="project" value="UniProtKB-KW"/>
</dbReference>
<evidence type="ECO:0000256" key="4">
    <source>
        <dbReference type="ARBA" id="ARBA00022695"/>
    </source>
</evidence>
<sequence>MDLILCHQTADFDSLGAAVGLSLLKKGAKIVLTGGTHPTVGEFLALHRDEFPLIELRSVTPENIRALYIPDTQKSDRAYWFPRGQAR</sequence>
<keyword evidence="5" id="KW-0479">Metal-binding</keyword>
<dbReference type="AlphaFoldDB" id="A0A563VY64"/>
<comment type="cofactor">
    <cofactor evidence="1">
        <name>Mg(2+)</name>
        <dbReference type="ChEBI" id="CHEBI:18420"/>
    </cofactor>
</comment>
<keyword evidence="8" id="KW-0694">RNA-binding</keyword>
<dbReference type="Gene3D" id="3.90.1640.10">
    <property type="entry name" value="inorganic pyrophosphatase (n-terminal core)"/>
    <property type="match status" value="1"/>
</dbReference>
<evidence type="ECO:0000256" key="7">
    <source>
        <dbReference type="ARBA" id="ARBA00022842"/>
    </source>
</evidence>
<evidence type="ECO:0000313" key="10">
    <source>
        <dbReference type="Proteomes" id="UP000320055"/>
    </source>
</evidence>
<keyword evidence="7" id="KW-0460">Magnesium</keyword>
<comment type="similarity">
    <text evidence="2">Belongs to the tRNA nucleotidyltransferase/poly(A) polymerase family.</text>
</comment>
<proteinExistence type="inferred from homology"/>
<evidence type="ECO:0000256" key="1">
    <source>
        <dbReference type="ARBA" id="ARBA00001946"/>
    </source>
</evidence>
<dbReference type="InterPro" id="IPR052390">
    <property type="entry name" value="tRNA_nt/polyA_polymerase"/>
</dbReference>
<dbReference type="GO" id="GO:0003723">
    <property type="term" value="F:RNA binding"/>
    <property type="evidence" value="ECO:0007669"/>
    <property type="project" value="UniProtKB-KW"/>
</dbReference>
<keyword evidence="10" id="KW-1185">Reference proteome</keyword>
<organism evidence="9 10">
    <name type="scientific">Hyella patelloides LEGE 07179</name>
    <dbReference type="NCBI Taxonomy" id="945734"/>
    <lineage>
        <taxon>Bacteria</taxon>
        <taxon>Bacillati</taxon>
        <taxon>Cyanobacteriota</taxon>
        <taxon>Cyanophyceae</taxon>
        <taxon>Pleurocapsales</taxon>
        <taxon>Hyellaceae</taxon>
        <taxon>Hyella</taxon>
    </lineage>
</organism>
<evidence type="ECO:0000256" key="2">
    <source>
        <dbReference type="ARBA" id="ARBA00007265"/>
    </source>
</evidence>
<dbReference type="GO" id="GO:0008033">
    <property type="term" value="P:tRNA processing"/>
    <property type="evidence" value="ECO:0007669"/>
    <property type="project" value="UniProtKB-KW"/>
</dbReference>
<protein>
    <submittedName>
        <fullName evidence="9">Uncharacterized protein</fullName>
    </submittedName>
</protein>
<dbReference type="Proteomes" id="UP000320055">
    <property type="component" value="Unassembled WGS sequence"/>
</dbReference>
<accession>A0A563VY64</accession>
<dbReference type="GO" id="GO:0000166">
    <property type="term" value="F:nucleotide binding"/>
    <property type="evidence" value="ECO:0007669"/>
    <property type="project" value="UniProtKB-KW"/>
</dbReference>